<accession>W6U111</accession>
<dbReference type="GeneID" id="36346701"/>
<dbReference type="Proteomes" id="UP000019149">
    <property type="component" value="Unassembled WGS sequence"/>
</dbReference>
<comment type="caution">
    <text evidence="1">The sequence shown here is derived from an EMBL/GenBank/DDBJ whole genome shotgun (WGS) entry which is preliminary data.</text>
</comment>
<dbReference type="RefSeq" id="XP_024345352.1">
    <property type="nucleotide sequence ID" value="XM_024500235.1"/>
</dbReference>
<dbReference type="CTD" id="36346701"/>
<protein>
    <submittedName>
        <fullName evidence="1">Origin recognition complex subunit</fullName>
    </submittedName>
</protein>
<gene>
    <name evidence="1" type="ORF">EGR_10986</name>
</gene>
<dbReference type="STRING" id="6210.W6U111"/>
<sequence>MSLWAVGSGDSCHGERAEQCFAEICADYFGTCEGMSKSPPPIFFGFGLTSTEDLVLESHCDAATLSCLTVKRFRMRPPFVFLDAVFTEVAVLKHYLALPHPQLLAPLEEAEKFLSSISDAKLLRLVSTYPSLLSFPVNMEVDQSTHFVVTRQLLQDSLLRHWLVQLILPSVIKWVLALFGDLHKHPMTDNASSFR</sequence>
<evidence type="ECO:0000313" key="1">
    <source>
        <dbReference type="EMBL" id="EUB54156.1"/>
    </source>
</evidence>
<dbReference type="EMBL" id="APAU02000320">
    <property type="protein sequence ID" value="EUB54156.1"/>
    <property type="molecule type" value="Genomic_DNA"/>
</dbReference>
<name>W6U111_ECHGR</name>
<dbReference type="KEGG" id="egl:EGR_10986"/>
<keyword evidence="2" id="KW-1185">Reference proteome</keyword>
<dbReference type="AlphaFoldDB" id="W6U111"/>
<organism evidence="1 2">
    <name type="scientific">Echinococcus granulosus</name>
    <name type="common">Hydatid tapeworm</name>
    <dbReference type="NCBI Taxonomy" id="6210"/>
    <lineage>
        <taxon>Eukaryota</taxon>
        <taxon>Metazoa</taxon>
        <taxon>Spiralia</taxon>
        <taxon>Lophotrochozoa</taxon>
        <taxon>Platyhelminthes</taxon>
        <taxon>Cestoda</taxon>
        <taxon>Eucestoda</taxon>
        <taxon>Cyclophyllidea</taxon>
        <taxon>Taeniidae</taxon>
        <taxon>Echinococcus</taxon>
        <taxon>Echinococcus granulosus group</taxon>
    </lineage>
</organism>
<proteinExistence type="predicted"/>
<evidence type="ECO:0000313" key="2">
    <source>
        <dbReference type="Proteomes" id="UP000019149"/>
    </source>
</evidence>
<dbReference type="OrthoDB" id="10265211at2759"/>
<reference evidence="1 2" key="1">
    <citation type="journal article" date="2013" name="Nat. Genet.">
        <title>The genome of the hydatid tapeworm Echinococcus granulosus.</title>
        <authorList>
            <person name="Zheng H."/>
            <person name="Zhang W."/>
            <person name="Zhang L."/>
            <person name="Zhang Z."/>
            <person name="Li J."/>
            <person name="Lu G."/>
            <person name="Zhu Y."/>
            <person name="Wang Y."/>
            <person name="Huang Y."/>
            <person name="Liu J."/>
            <person name="Kang H."/>
            <person name="Chen J."/>
            <person name="Wang L."/>
            <person name="Chen A."/>
            <person name="Yu S."/>
            <person name="Gao Z."/>
            <person name="Jin L."/>
            <person name="Gu W."/>
            <person name="Wang Z."/>
            <person name="Zhao L."/>
            <person name="Shi B."/>
            <person name="Wen H."/>
            <person name="Lin R."/>
            <person name="Jones M.K."/>
            <person name="Brejova B."/>
            <person name="Vinar T."/>
            <person name="Zhao G."/>
            <person name="McManus D.P."/>
            <person name="Chen Z."/>
            <person name="Zhou Y."/>
            <person name="Wang S."/>
        </authorList>
    </citation>
    <scope>NUCLEOTIDE SEQUENCE [LARGE SCALE GENOMIC DNA]</scope>
</reference>